<evidence type="ECO:0000256" key="1">
    <source>
        <dbReference type="SAM" id="Phobius"/>
    </source>
</evidence>
<feature type="transmembrane region" description="Helical" evidence="1">
    <location>
        <begin position="140"/>
        <end position="158"/>
    </location>
</feature>
<protein>
    <submittedName>
        <fullName evidence="2">Uncharacterized protein</fullName>
    </submittedName>
</protein>
<proteinExistence type="predicted"/>
<accession>A0A9W7DS55</accession>
<dbReference type="AlphaFoldDB" id="A0A9W7DS55"/>
<feature type="transmembrane region" description="Helical" evidence="1">
    <location>
        <begin position="66"/>
        <end position="87"/>
    </location>
</feature>
<dbReference type="OrthoDB" id="188922at2759"/>
<dbReference type="InterPro" id="IPR029058">
    <property type="entry name" value="AB_hydrolase_fold"/>
</dbReference>
<keyword evidence="3" id="KW-1185">Reference proteome</keyword>
<name>A0A9W7DS55_9STRA</name>
<dbReference type="EMBL" id="BRXZ01000798">
    <property type="protein sequence ID" value="GMH54244.1"/>
    <property type="molecule type" value="Genomic_DNA"/>
</dbReference>
<comment type="caution">
    <text evidence="2">The sequence shown here is derived from an EMBL/GenBank/DDBJ whole genome shotgun (WGS) entry which is preliminary data.</text>
</comment>
<organism evidence="2 3">
    <name type="scientific">Triparma retinervis</name>
    <dbReference type="NCBI Taxonomy" id="2557542"/>
    <lineage>
        <taxon>Eukaryota</taxon>
        <taxon>Sar</taxon>
        <taxon>Stramenopiles</taxon>
        <taxon>Ochrophyta</taxon>
        <taxon>Bolidophyceae</taxon>
        <taxon>Parmales</taxon>
        <taxon>Triparmaceae</taxon>
        <taxon>Triparma</taxon>
    </lineage>
</organism>
<dbReference type="SUPFAM" id="SSF53474">
    <property type="entry name" value="alpha/beta-Hydrolases"/>
    <property type="match status" value="1"/>
</dbReference>
<gene>
    <name evidence="2" type="ORF">TrRE_jg3622</name>
</gene>
<evidence type="ECO:0000313" key="2">
    <source>
        <dbReference type="EMBL" id="GMH54244.1"/>
    </source>
</evidence>
<keyword evidence="1" id="KW-1133">Transmembrane helix</keyword>
<dbReference type="Proteomes" id="UP001165082">
    <property type="component" value="Unassembled WGS sequence"/>
</dbReference>
<keyword evidence="1" id="KW-0472">Membrane</keyword>
<evidence type="ECO:0000313" key="3">
    <source>
        <dbReference type="Proteomes" id="UP001165082"/>
    </source>
</evidence>
<reference evidence="2" key="1">
    <citation type="submission" date="2022-07" db="EMBL/GenBank/DDBJ databases">
        <title>Genome analysis of Parmales, a sister group of diatoms, reveals the evolutionary specialization of diatoms from phago-mixotrophs to photoautotrophs.</title>
        <authorList>
            <person name="Ban H."/>
            <person name="Sato S."/>
            <person name="Yoshikawa S."/>
            <person name="Kazumasa Y."/>
            <person name="Nakamura Y."/>
            <person name="Ichinomiya M."/>
            <person name="Saitoh K."/>
            <person name="Sato N."/>
            <person name="Blanc-Mathieu R."/>
            <person name="Endo H."/>
            <person name="Kuwata A."/>
            <person name="Ogata H."/>
        </authorList>
    </citation>
    <scope>NUCLEOTIDE SEQUENCE</scope>
</reference>
<dbReference type="Gene3D" id="3.40.50.1820">
    <property type="entry name" value="alpha/beta hydrolase"/>
    <property type="match status" value="1"/>
</dbReference>
<keyword evidence="1" id="KW-0812">Transmembrane</keyword>
<sequence>MMLQSVAEGFGSSAADLVDSAAELVESAFCTVSSHPPAPSTPGQHIDYMLENLAVFFSTLIDNPNLVPALATTFFLTTAAFFLIVPLSSLKRHVSWLIDTLWAGPCIVVPDLMDKWYTEKFIKEFEEDALRNSDESKKTIGIILVMGAQNAGCHLVYWKLMRKMKQRLESKYGVNVVFEINRWAKDGPIKHADKALSPQRFPTEQYQQNFIRRIVGDYIGIPIMFLNHSLAVDSVEASRLRFHKRLADANLYDDSSIVLFAHSLGGPVAYRYLQQYPTTKVDRVISCGSMNHFTNPYAGLKTDAKKNSNPYFPVRCPHLDILDGADFLSFPFYQTNHEDQHLPKADHRHYTRWIEESWLPVVFAHTGYAHCPSFYNAIDAFFA</sequence>